<keyword evidence="1" id="KW-1133">Transmembrane helix</keyword>
<accession>A0A4R7SRX5</accession>
<dbReference type="OrthoDB" id="194275at2"/>
<sequence length="153" mass="17104">MKPAYISAKRAGFTMLEIVVVMSIMVLIIGIGFASFSFLDDEDPFAEPAQSLTRMSRFAIHASVIQRRSMNIVFDKEGFGVPGVEVPDGSYFTVPKGMRMLIYRLGGRNWEKAEGHSWRFGEQGICEPIKIRFQSAEGIRDLAFHPLTGTPVE</sequence>
<keyword evidence="3" id="KW-1185">Reference proteome</keyword>
<proteinExistence type="predicted"/>
<dbReference type="NCBIfam" id="TIGR02532">
    <property type="entry name" value="IV_pilin_GFxxxE"/>
    <property type="match status" value="1"/>
</dbReference>
<name>A0A4R7SRX5_9BACT</name>
<organism evidence="2 3">
    <name type="scientific">Prosthecobacter fusiformis</name>
    <dbReference type="NCBI Taxonomy" id="48464"/>
    <lineage>
        <taxon>Bacteria</taxon>
        <taxon>Pseudomonadati</taxon>
        <taxon>Verrucomicrobiota</taxon>
        <taxon>Verrucomicrobiia</taxon>
        <taxon>Verrucomicrobiales</taxon>
        <taxon>Verrucomicrobiaceae</taxon>
        <taxon>Prosthecobacter</taxon>
    </lineage>
</organism>
<gene>
    <name evidence="2" type="ORF">EI77_00774</name>
</gene>
<keyword evidence="1" id="KW-0812">Transmembrane</keyword>
<feature type="transmembrane region" description="Helical" evidence="1">
    <location>
        <begin position="12"/>
        <end position="39"/>
    </location>
</feature>
<dbReference type="EMBL" id="SOCA01000001">
    <property type="protein sequence ID" value="TDU81465.1"/>
    <property type="molecule type" value="Genomic_DNA"/>
</dbReference>
<protein>
    <submittedName>
        <fullName evidence="2">Prepilin-type N-terminal cleavage/methylation domain-containing protein</fullName>
    </submittedName>
</protein>
<reference evidence="2 3" key="1">
    <citation type="submission" date="2019-03" db="EMBL/GenBank/DDBJ databases">
        <title>Genomic Encyclopedia of Archaeal and Bacterial Type Strains, Phase II (KMG-II): from individual species to whole genera.</title>
        <authorList>
            <person name="Goeker M."/>
        </authorList>
    </citation>
    <scope>NUCLEOTIDE SEQUENCE [LARGE SCALE GENOMIC DNA]</scope>
    <source>
        <strain evidence="2 3">ATCC 25309</strain>
    </source>
</reference>
<evidence type="ECO:0000256" key="1">
    <source>
        <dbReference type="SAM" id="Phobius"/>
    </source>
</evidence>
<comment type="caution">
    <text evidence="2">The sequence shown here is derived from an EMBL/GenBank/DDBJ whole genome shotgun (WGS) entry which is preliminary data.</text>
</comment>
<dbReference type="RefSeq" id="WP_133793415.1">
    <property type="nucleotide sequence ID" value="NZ_SOCA01000001.1"/>
</dbReference>
<dbReference type="InterPro" id="IPR012902">
    <property type="entry name" value="N_methyl_site"/>
</dbReference>
<keyword evidence="1" id="KW-0472">Membrane</keyword>
<dbReference type="Pfam" id="PF07963">
    <property type="entry name" value="N_methyl"/>
    <property type="match status" value="1"/>
</dbReference>
<dbReference type="AlphaFoldDB" id="A0A4R7SRX5"/>
<dbReference type="Proteomes" id="UP000295662">
    <property type="component" value="Unassembled WGS sequence"/>
</dbReference>
<evidence type="ECO:0000313" key="2">
    <source>
        <dbReference type="EMBL" id="TDU81465.1"/>
    </source>
</evidence>
<evidence type="ECO:0000313" key="3">
    <source>
        <dbReference type="Proteomes" id="UP000295662"/>
    </source>
</evidence>